<dbReference type="InterPro" id="IPR013078">
    <property type="entry name" value="His_Pase_superF_clade-1"/>
</dbReference>
<dbReference type="Pfam" id="PF00300">
    <property type="entry name" value="His_Phos_1"/>
    <property type="match status" value="1"/>
</dbReference>
<dbReference type="Gene3D" id="3.40.50.1240">
    <property type="entry name" value="Phosphoglycerate mutase-like"/>
    <property type="match status" value="1"/>
</dbReference>
<evidence type="ECO:0000313" key="2">
    <source>
        <dbReference type="Proteomes" id="UP000036395"/>
    </source>
</evidence>
<dbReference type="AlphaFoldDB" id="A0A0J6GD76"/>
<dbReference type="SUPFAM" id="SSF53254">
    <property type="entry name" value="Phosphoglycerate mutase-like"/>
    <property type="match status" value="1"/>
</dbReference>
<evidence type="ECO:0000313" key="1">
    <source>
        <dbReference type="EMBL" id="KMM82676.1"/>
    </source>
</evidence>
<proteinExistence type="predicted"/>
<keyword evidence="1" id="KW-0418">Kinase</keyword>
<dbReference type="PATRIC" id="fig|47884.3.peg.20"/>
<dbReference type="RefSeq" id="WP_048383484.1">
    <property type="nucleotide sequence ID" value="NZ_FNRS01000001.1"/>
</dbReference>
<keyword evidence="1" id="KW-0808">Transferase</keyword>
<dbReference type="CDD" id="cd07040">
    <property type="entry name" value="HP"/>
    <property type="match status" value="1"/>
</dbReference>
<sequence length="243" mass="26184">MLTVISSFRLTGAKPAQLLSGLAPYKNVLVVIAATLLTVALTLKLLAPASAPDLAQPGNASRVLALTESWESGDVIALVRHAERCDRSTAPCLGAADGVTVRGEATVRKLGMDFQQLGLNTVDIYSSLLTRARQTADAMFIRPVEAQDWLFNCRGTMLRDALRHKVPGRNLVLVTHSECMEQMEKDLQVPTDTALGYGSALFIKADGSSVQPKMLGYIAPEDWRRLVPGMTGMVTPARAVLPL</sequence>
<dbReference type="InterPro" id="IPR029033">
    <property type="entry name" value="His_PPase_superfam"/>
</dbReference>
<name>A0A0J6GD76_PSETA</name>
<dbReference type="Proteomes" id="UP000036395">
    <property type="component" value="Unassembled WGS sequence"/>
</dbReference>
<dbReference type="OrthoDB" id="6195868at2"/>
<dbReference type="EMBL" id="JYLA01000010">
    <property type="protein sequence ID" value="KMM82676.1"/>
    <property type="molecule type" value="Genomic_DNA"/>
</dbReference>
<reference evidence="1 2" key="1">
    <citation type="submission" date="2015-02" db="EMBL/GenBank/DDBJ databases">
        <title>Pseudomonas helleri sp. nov. and Pseudomonas weihenstephanensis sp. nov., isolated from raw cows milk.</title>
        <authorList>
            <person name="von Neubeck M."/>
            <person name="Huptas C."/>
            <person name="Wenning M."/>
            <person name="Scherer S."/>
        </authorList>
    </citation>
    <scope>NUCLEOTIDE SEQUENCE [LARGE SCALE GENOMIC DNA]</scope>
    <source>
        <strain evidence="1 2">DSM 21104</strain>
    </source>
</reference>
<comment type="caution">
    <text evidence="1">The sequence shown here is derived from an EMBL/GenBank/DDBJ whole genome shotgun (WGS) entry which is preliminary data.</text>
</comment>
<dbReference type="GO" id="GO:0016301">
    <property type="term" value="F:kinase activity"/>
    <property type="evidence" value="ECO:0007669"/>
    <property type="project" value="UniProtKB-KW"/>
</dbReference>
<gene>
    <name evidence="1" type="ORF">TU78_20540</name>
</gene>
<protein>
    <submittedName>
        <fullName evidence="1">Phosphoglycerate kinase</fullName>
    </submittedName>
</protein>
<accession>A0A0J6GD76</accession>
<organism evidence="1 2">
    <name type="scientific">Pseudomonas taetrolens</name>
    <dbReference type="NCBI Taxonomy" id="47884"/>
    <lineage>
        <taxon>Bacteria</taxon>
        <taxon>Pseudomonadati</taxon>
        <taxon>Pseudomonadota</taxon>
        <taxon>Gammaproteobacteria</taxon>
        <taxon>Pseudomonadales</taxon>
        <taxon>Pseudomonadaceae</taxon>
        <taxon>Pseudomonas</taxon>
    </lineage>
</organism>